<evidence type="ECO:0000313" key="4">
    <source>
        <dbReference type="Proteomes" id="UP000694701"/>
    </source>
</evidence>
<dbReference type="SUPFAM" id="SSF53300">
    <property type="entry name" value="vWA-like"/>
    <property type="match status" value="1"/>
</dbReference>
<dbReference type="PROSITE" id="PS50234">
    <property type="entry name" value="VWFA"/>
    <property type="match status" value="1"/>
</dbReference>
<dbReference type="Gene3D" id="3.40.50.410">
    <property type="entry name" value="von Willebrand factor, type A domain"/>
    <property type="match status" value="1"/>
</dbReference>
<dbReference type="InterPro" id="IPR051113">
    <property type="entry name" value="Integrator_subunit6"/>
</dbReference>
<dbReference type="GO" id="GO:0032039">
    <property type="term" value="C:integrator complex"/>
    <property type="evidence" value="ECO:0007669"/>
    <property type="project" value="TreeGrafter"/>
</dbReference>
<dbReference type="AlphaFoldDB" id="A0A8C2DTK0"/>
<sequence length="648" mass="71659">MPVLLFLIDTSASMNQRSHLGTSYLDIAKGAVETFLKLRSRDPASRGDRYMLVSFEEAPAGIKAGWKESHATFMTELRNLQAVGLTSIGQSLRTAFDLLNLNRLVSGIDNYGQGRNPFFLEPAIIVAITDGSKLTSSSGVQDELHLPLTTPLPGSELTKEPFRWDQRLFSLVLRIPGHTSPDPEPIGGVPLDPSPITPMCEVTGGRSYSVFSQRMLNQCLESLVQKIQSGVVINFEKTGPDPPPTEGKGEMKYGPQSWHSCHKMIYVRPNPKTGVPVGHWPIPESFWPDQNSPTLPPRAAHPQVKFSCVDSEPMVVDKVPFDKYELEPSPLTQYILERKSPHSCWQVFVCNSAKYGELGQPFGYLKASTALNCVNLFVMPYNYSVVLPLLALRMMGAPNLLADNMEYGLSYSVVSYLKKLSQQAKIEADRVCASVGKKAALEGGIKLRCRSSALSLAHRKDFTQLLHSIMGDGPALPMEANTKEFAGFQLAALNKALKPQGLRNPYDIPRSHLLDQLSRMRRNLLHASICILKGQDQDQLHSVPIAQMGNYQDFLKHCPSPLREADPDQPKRLHTFGNPFKLDKKAMMVDEADEFVTGTQGKGKRPGESSSPAGGGAPKRRRCMSPLLRLGRAYTPPKTPPRSKSFRN</sequence>
<organism evidence="3 4">
    <name type="scientific">Cyprinus carpio</name>
    <name type="common">Common carp</name>
    <dbReference type="NCBI Taxonomy" id="7962"/>
    <lineage>
        <taxon>Eukaryota</taxon>
        <taxon>Metazoa</taxon>
        <taxon>Chordata</taxon>
        <taxon>Craniata</taxon>
        <taxon>Vertebrata</taxon>
        <taxon>Euteleostomi</taxon>
        <taxon>Actinopterygii</taxon>
        <taxon>Neopterygii</taxon>
        <taxon>Teleostei</taxon>
        <taxon>Ostariophysi</taxon>
        <taxon>Cypriniformes</taxon>
        <taxon>Cyprinidae</taxon>
        <taxon>Cyprininae</taxon>
        <taxon>Cyprinus</taxon>
    </lineage>
</organism>
<dbReference type="CDD" id="cd00198">
    <property type="entry name" value="vWFA"/>
    <property type="match status" value="1"/>
</dbReference>
<dbReference type="Pfam" id="PF13519">
    <property type="entry name" value="VWA_2"/>
    <property type="match status" value="1"/>
</dbReference>
<evidence type="ECO:0000259" key="2">
    <source>
        <dbReference type="PROSITE" id="PS50234"/>
    </source>
</evidence>
<dbReference type="GO" id="GO:0034472">
    <property type="term" value="P:snRNA 3'-end processing"/>
    <property type="evidence" value="ECO:0007669"/>
    <property type="project" value="TreeGrafter"/>
</dbReference>
<dbReference type="Ensembl" id="ENSCCRT00020034335.1">
    <property type="protein sequence ID" value="ENSCCRP00020031396.1"/>
    <property type="gene ID" value="ENSCCRG00020014038.1"/>
</dbReference>
<dbReference type="InterPro" id="IPR002035">
    <property type="entry name" value="VWF_A"/>
</dbReference>
<name>A0A8C2DTK0_CYPCA</name>
<dbReference type="FunFam" id="3.40.50.410:FF:000010">
    <property type="entry name" value="Integrator complex subunit 6 like"/>
    <property type="match status" value="1"/>
</dbReference>
<accession>A0A8C2DTK0</accession>
<feature type="domain" description="VWFA" evidence="2">
    <location>
        <begin position="3"/>
        <end position="227"/>
    </location>
</feature>
<evidence type="ECO:0000313" key="3">
    <source>
        <dbReference type="Ensembl" id="ENSCCRP00020031396.1"/>
    </source>
</evidence>
<dbReference type="InterPro" id="IPR036465">
    <property type="entry name" value="vWFA_dom_sf"/>
</dbReference>
<dbReference type="InterPro" id="IPR057413">
    <property type="entry name" value="Beta-barrel_INTS6"/>
</dbReference>
<proteinExistence type="predicted"/>
<dbReference type="Proteomes" id="UP000694701">
    <property type="component" value="Unplaced"/>
</dbReference>
<feature type="region of interest" description="Disordered" evidence="1">
    <location>
        <begin position="595"/>
        <end position="648"/>
    </location>
</feature>
<dbReference type="PANTHER" id="PTHR12957">
    <property type="entry name" value="DEAD/H BOX POLYPEPTIDE 26/DICE1-RELATED"/>
    <property type="match status" value="1"/>
</dbReference>
<dbReference type="PANTHER" id="PTHR12957:SF23">
    <property type="entry name" value="INTEGRATOR COMPLEX SUBUNIT 6"/>
    <property type="match status" value="1"/>
</dbReference>
<reference evidence="3" key="1">
    <citation type="submission" date="2025-08" db="UniProtKB">
        <authorList>
            <consortium name="Ensembl"/>
        </authorList>
    </citation>
    <scope>IDENTIFICATION</scope>
</reference>
<dbReference type="Pfam" id="PF25462">
    <property type="entry name" value="Beta-barrel_INTS6"/>
    <property type="match status" value="1"/>
</dbReference>
<evidence type="ECO:0000256" key="1">
    <source>
        <dbReference type="SAM" id="MobiDB-lite"/>
    </source>
</evidence>
<protein>
    <submittedName>
        <fullName evidence="3">Integrator complex subunit 6</fullName>
    </submittedName>
</protein>